<dbReference type="RefSeq" id="XP_005771590.1">
    <property type="nucleotide sequence ID" value="XM_005771533.1"/>
</dbReference>
<dbReference type="Pfam" id="PF00612">
    <property type="entry name" value="IQ"/>
    <property type="match status" value="4"/>
</dbReference>
<dbReference type="HOGENOM" id="CLU_1819453_0_0_1"/>
<dbReference type="GeneID" id="17264705"/>
<evidence type="ECO:0000256" key="1">
    <source>
        <dbReference type="ARBA" id="ARBA00022737"/>
    </source>
</evidence>
<protein>
    <submittedName>
        <fullName evidence="2">Uncharacterized protein</fullName>
    </submittedName>
</protein>
<dbReference type="EnsemblProtists" id="EOD19161">
    <property type="protein sequence ID" value="EOD19161"/>
    <property type="gene ID" value="EMIHUDRAFT_243228"/>
</dbReference>
<dbReference type="InterPro" id="IPR000048">
    <property type="entry name" value="IQ_motif_EF-hand-BS"/>
</dbReference>
<organism evidence="2 3">
    <name type="scientific">Emiliania huxleyi (strain CCMP1516)</name>
    <dbReference type="NCBI Taxonomy" id="280463"/>
    <lineage>
        <taxon>Eukaryota</taxon>
        <taxon>Haptista</taxon>
        <taxon>Haptophyta</taxon>
        <taxon>Prymnesiophyceae</taxon>
        <taxon>Isochrysidales</taxon>
        <taxon>Noelaerhabdaceae</taxon>
        <taxon>Emiliania</taxon>
    </lineage>
</organism>
<dbReference type="Proteomes" id="UP000013827">
    <property type="component" value="Unassembled WGS sequence"/>
</dbReference>
<keyword evidence="1" id="KW-0677">Repeat</keyword>
<dbReference type="CDD" id="cd23767">
    <property type="entry name" value="IQCD"/>
    <property type="match status" value="1"/>
</dbReference>
<dbReference type="Gene3D" id="1.20.5.190">
    <property type="match status" value="1"/>
</dbReference>
<name>A0A0D3J6M6_EMIH1</name>
<dbReference type="PANTHER" id="PTHR22590">
    <property type="entry name" value="MYOSIN MOTOR DOMAIN-CONTAINING PROTEIN"/>
    <property type="match status" value="1"/>
</dbReference>
<dbReference type="PANTHER" id="PTHR22590:SF3">
    <property type="entry name" value="IQ DOMAIN-CONTAINING PROTEIN E"/>
    <property type="match status" value="1"/>
</dbReference>
<reference evidence="2" key="2">
    <citation type="submission" date="2024-10" db="UniProtKB">
        <authorList>
            <consortium name="EnsemblProtists"/>
        </authorList>
    </citation>
    <scope>IDENTIFICATION</scope>
</reference>
<proteinExistence type="predicted"/>
<sequence>MGACCSAEGAAEEQPTEAYGRAFDGKIKASGDESATLIQSALRGFMAREGADGADAATLVQSALRGYMARDGGEGADAATLIQSALRGYMARDGGEGADAATLIQSALRGQSCAQSTTAEYKSASAAGHTPPWMCAGAGCVI</sequence>
<dbReference type="PaxDb" id="2903-EOD19161"/>
<evidence type="ECO:0000313" key="2">
    <source>
        <dbReference type="EnsemblProtists" id="EOD19161"/>
    </source>
</evidence>
<evidence type="ECO:0000313" key="3">
    <source>
        <dbReference type="Proteomes" id="UP000013827"/>
    </source>
</evidence>
<reference evidence="3" key="1">
    <citation type="journal article" date="2013" name="Nature">
        <title>Pan genome of the phytoplankton Emiliania underpins its global distribution.</title>
        <authorList>
            <person name="Read B.A."/>
            <person name="Kegel J."/>
            <person name="Klute M.J."/>
            <person name="Kuo A."/>
            <person name="Lefebvre S.C."/>
            <person name="Maumus F."/>
            <person name="Mayer C."/>
            <person name="Miller J."/>
            <person name="Monier A."/>
            <person name="Salamov A."/>
            <person name="Young J."/>
            <person name="Aguilar M."/>
            <person name="Claverie J.M."/>
            <person name="Frickenhaus S."/>
            <person name="Gonzalez K."/>
            <person name="Herman E.K."/>
            <person name="Lin Y.C."/>
            <person name="Napier J."/>
            <person name="Ogata H."/>
            <person name="Sarno A.F."/>
            <person name="Shmutz J."/>
            <person name="Schroeder D."/>
            <person name="de Vargas C."/>
            <person name="Verret F."/>
            <person name="von Dassow P."/>
            <person name="Valentin K."/>
            <person name="Van de Peer Y."/>
            <person name="Wheeler G."/>
            <person name="Dacks J.B."/>
            <person name="Delwiche C.F."/>
            <person name="Dyhrman S.T."/>
            <person name="Glockner G."/>
            <person name="John U."/>
            <person name="Richards T."/>
            <person name="Worden A.Z."/>
            <person name="Zhang X."/>
            <person name="Grigoriev I.V."/>
            <person name="Allen A.E."/>
            <person name="Bidle K."/>
            <person name="Borodovsky M."/>
            <person name="Bowler C."/>
            <person name="Brownlee C."/>
            <person name="Cock J.M."/>
            <person name="Elias M."/>
            <person name="Gladyshev V.N."/>
            <person name="Groth M."/>
            <person name="Guda C."/>
            <person name="Hadaegh A."/>
            <person name="Iglesias-Rodriguez M.D."/>
            <person name="Jenkins J."/>
            <person name="Jones B.M."/>
            <person name="Lawson T."/>
            <person name="Leese F."/>
            <person name="Lindquist E."/>
            <person name="Lobanov A."/>
            <person name="Lomsadze A."/>
            <person name="Malik S.B."/>
            <person name="Marsh M.E."/>
            <person name="Mackinder L."/>
            <person name="Mock T."/>
            <person name="Mueller-Roeber B."/>
            <person name="Pagarete A."/>
            <person name="Parker M."/>
            <person name="Probert I."/>
            <person name="Quesneville H."/>
            <person name="Raines C."/>
            <person name="Rensing S.A."/>
            <person name="Riano-Pachon D.M."/>
            <person name="Richier S."/>
            <person name="Rokitta S."/>
            <person name="Shiraiwa Y."/>
            <person name="Soanes D.M."/>
            <person name="van der Giezen M."/>
            <person name="Wahlund T.M."/>
            <person name="Williams B."/>
            <person name="Wilson W."/>
            <person name="Wolfe G."/>
            <person name="Wurch L.L."/>
        </authorList>
    </citation>
    <scope>NUCLEOTIDE SEQUENCE</scope>
</reference>
<keyword evidence="3" id="KW-1185">Reference proteome</keyword>
<dbReference type="KEGG" id="ehx:EMIHUDRAFT_243228"/>
<accession>A0A0D3J6M6</accession>
<dbReference type="InterPro" id="IPR052318">
    <property type="entry name" value="CellDiv_DevSignal_Domain"/>
</dbReference>
<dbReference type="AlphaFoldDB" id="A0A0D3J6M6"/>
<dbReference type="PROSITE" id="PS50096">
    <property type="entry name" value="IQ"/>
    <property type="match status" value="3"/>
</dbReference>